<dbReference type="Proteomes" id="UP001377692">
    <property type="component" value="Unassembled WGS sequence"/>
</dbReference>
<dbReference type="EMBL" id="JBBHLD010000026">
    <property type="protein sequence ID" value="MEJ5907346.1"/>
    <property type="molecule type" value="Genomic_DNA"/>
</dbReference>
<proteinExistence type="predicted"/>
<evidence type="ECO:0000256" key="1">
    <source>
        <dbReference type="ARBA" id="ARBA00022490"/>
    </source>
</evidence>
<dbReference type="Gene3D" id="1.10.10.620">
    <property type="entry name" value="ribosome modulation factor like domain"/>
    <property type="match status" value="1"/>
</dbReference>
<organism evidence="3 4">
    <name type="scientific">Pseudomonas kermanshahensis</name>
    <dbReference type="NCBI Taxonomy" id="2745482"/>
    <lineage>
        <taxon>Bacteria</taxon>
        <taxon>Pseudomonadati</taxon>
        <taxon>Pseudomonadota</taxon>
        <taxon>Gammaproteobacteria</taxon>
        <taxon>Pseudomonadales</taxon>
        <taxon>Pseudomonadaceae</taxon>
        <taxon>Pseudomonas</taxon>
    </lineage>
</organism>
<dbReference type="NCBIfam" id="NF011162">
    <property type="entry name" value="PRK14563.1"/>
    <property type="match status" value="1"/>
</dbReference>
<dbReference type="InterPro" id="IPR023200">
    <property type="entry name" value="RMF_sf"/>
</dbReference>
<dbReference type="Pfam" id="PF04957">
    <property type="entry name" value="RMF"/>
    <property type="match status" value="1"/>
</dbReference>
<dbReference type="InterPro" id="IPR007040">
    <property type="entry name" value="Ribosome_modulation_factor"/>
</dbReference>
<evidence type="ECO:0000256" key="2">
    <source>
        <dbReference type="ARBA" id="ARBA00022845"/>
    </source>
</evidence>
<evidence type="ECO:0000313" key="3">
    <source>
        <dbReference type="EMBL" id="MEJ5907346.1"/>
    </source>
</evidence>
<sequence length="70" mass="8061">MRRLKRDPLERAYKRGFLYGIAGKSKELCPYEGEKQFNWNNGWREGFDARCAGETGIAGIHRLSENHAFG</sequence>
<gene>
    <name evidence="3" type="ORF">V7V80_21915</name>
</gene>
<evidence type="ECO:0000313" key="4">
    <source>
        <dbReference type="Proteomes" id="UP001377692"/>
    </source>
</evidence>
<keyword evidence="4" id="KW-1185">Reference proteome</keyword>
<keyword evidence="2" id="KW-0810">Translation regulation</keyword>
<name>A0ABU8RBR9_9PSED</name>
<keyword evidence="1" id="KW-0963">Cytoplasm</keyword>
<dbReference type="RefSeq" id="WP_186682375.1">
    <property type="nucleotide sequence ID" value="NZ_CP099575.1"/>
</dbReference>
<reference evidence="3 4" key="1">
    <citation type="submission" date="2024-02" db="EMBL/GenBank/DDBJ databases">
        <title>Identification of pathogenicity and growth-promoting functions of Pseudomonas putida variants.</title>
        <authorList>
            <person name="Sun J."/>
        </authorList>
    </citation>
    <scope>NUCLEOTIDE SEQUENCE [LARGE SCALE GENOMIC DNA]</scope>
    <source>
        <strain evidence="3 4">A04</strain>
    </source>
</reference>
<comment type="caution">
    <text evidence="3">The sequence shown here is derived from an EMBL/GenBank/DDBJ whole genome shotgun (WGS) entry which is preliminary data.</text>
</comment>
<protein>
    <submittedName>
        <fullName evidence="3">Ribosome modulation factor</fullName>
    </submittedName>
</protein>
<accession>A0ABU8RBR9</accession>